<dbReference type="AlphaFoldDB" id="A0A1T4ZY00"/>
<dbReference type="STRING" id="572036.SAMN05661099_0066"/>
<dbReference type="Pfam" id="PF00436">
    <property type="entry name" value="SSB"/>
    <property type="match status" value="1"/>
</dbReference>
<accession>A0A1T4ZY00</accession>
<dbReference type="Gene3D" id="2.40.50.140">
    <property type="entry name" value="Nucleic acid-binding proteins"/>
    <property type="match status" value="1"/>
</dbReference>
<evidence type="ECO:0000313" key="4">
    <source>
        <dbReference type="EMBL" id="SKB27600.1"/>
    </source>
</evidence>
<dbReference type="GO" id="GO:0003697">
    <property type="term" value="F:single-stranded DNA binding"/>
    <property type="evidence" value="ECO:0007669"/>
    <property type="project" value="UniProtKB-UniRule"/>
</dbReference>
<dbReference type="RefSeq" id="WP_079700584.1">
    <property type="nucleotide sequence ID" value="NZ_FUYR01000001.1"/>
</dbReference>
<dbReference type="EMBL" id="FUYR01000001">
    <property type="protein sequence ID" value="SKB27600.1"/>
    <property type="molecule type" value="Genomic_DNA"/>
</dbReference>
<dbReference type="PROSITE" id="PS50935">
    <property type="entry name" value="SSB"/>
    <property type="match status" value="1"/>
</dbReference>
<sequence length="111" mass="12566">MSNLRNSVRLMGFLGTEPEVKIIGEKKKLAKMAIATNDAYKNDKGEKVEETQWHNLVMWDGLASIAEKYLHKGSEVSVEGKLTSRSYTDKEGVKKYFTEIVVNELLMLGKK</sequence>
<evidence type="ECO:0000256" key="2">
    <source>
        <dbReference type="HAMAP-Rule" id="MF_00984"/>
    </source>
</evidence>
<dbReference type="PANTHER" id="PTHR10302:SF0">
    <property type="entry name" value="SINGLE-STRANDED DNA-BINDING PROTEIN, MITOCHONDRIAL"/>
    <property type="match status" value="1"/>
</dbReference>
<name>A0A1T4ZY00_9SPHI</name>
<dbReference type="Proteomes" id="UP000189981">
    <property type="component" value="Unassembled WGS sequence"/>
</dbReference>
<dbReference type="InterPro" id="IPR011344">
    <property type="entry name" value="ssDNA-bd"/>
</dbReference>
<reference evidence="5" key="1">
    <citation type="submission" date="2017-02" db="EMBL/GenBank/DDBJ databases">
        <authorList>
            <person name="Varghese N."/>
            <person name="Submissions S."/>
        </authorList>
    </citation>
    <scope>NUCLEOTIDE SEQUENCE [LARGE SCALE GENOMIC DNA]</scope>
    <source>
        <strain evidence="5">DSM 22385</strain>
    </source>
</reference>
<dbReference type="GO" id="GO:0006260">
    <property type="term" value="P:DNA replication"/>
    <property type="evidence" value="ECO:0007669"/>
    <property type="project" value="InterPro"/>
</dbReference>
<dbReference type="SUPFAM" id="SSF50249">
    <property type="entry name" value="Nucleic acid-binding proteins"/>
    <property type="match status" value="1"/>
</dbReference>
<keyword evidence="5" id="KW-1185">Reference proteome</keyword>
<protein>
    <recommendedName>
        <fullName evidence="2 3">Single-stranded DNA-binding protein</fullName>
        <shortName evidence="2">SSB</shortName>
    </recommendedName>
</protein>
<evidence type="ECO:0000256" key="3">
    <source>
        <dbReference type="PIRNR" id="PIRNR002070"/>
    </source>
</evidence>
<evidence type="ECO:0000256" key="1">
    <source>
        <dbReference type="ARBA" id="ARBA00023125"/>
    </source>
</evidence>
<proteinExistence type="inferred from homology"/>
<organism evidence="4 5">
    <name type="scientific">Daejeonella lutea</name>
    <dbReference type="NCBI Taxonomy" id="572036"/>
    <lineage>
        <taxon>Bacteria</taxon>
        <taxon>Pseudomonadati</taxon>
        <taxon>Bacteroidota</taxon>
        <taxon>Sphingobacteriia</taxon>
        <taxon>Sphingobacteriales</taxon>
        <taxon>Sphingobacteriaceae</taxon>
        <taxon>Daejeonella</taxon>
    </lineage>
</organism>
<dbReference type="InterPro" id="IPR012340">
    <property type="entry name" value="NA-bd_OB-fold"/>
</dbReference>
<dbReference type="HAMAP" id="MF_00984">
    <property type="entry name" value="SSB"/>
    <property type="match status" value="1"/>
</dbReference>
<comment type="subunit">
    <text evidence="2">Homotetramer.</text>
</comment>
<dbReference type="NCBIfam" id="TIGR00621">
    <property type="entry name" value="ssb"/>
    <property type="match status" value="1"/>
</dbReference>
<dbReference type="OrthoDB" id="9809878at2"/>
<dbReference type="InterPro" id="IPR000424">
    <property type="entry name" value="Primosome_PriB/ssb"/>
</dbReference>
<comment type="caution">
    <text evidence="2">Lacks conserved residue(s) required for the propagation of feature annotation.</text>
</comment>
<dbReference type="GO" id="GO:0009295">
    <property type="term" value="C:nucleoid"/>
    <property type="evidence" value="ECO:0007669"/>
    <property type="project" value="TreeGrafter"/>
</dbReference>
<evidence type="ECO:0000313" key="5">
    <source>
        <dbReference type="Proteomes" id="UP000189981"/>
    </source>
</evidence>
<dbReference type="CDD" id="cd04496">
    <property type="entry name" value="SSB_OBF"/>
    <property type="match status" value="1"/>
</dbReference>
<dbReference type="PIRSF" id="PIRSF002070">
    <property type="entry name" value="SSB"/>
    <property type="match status" value="1"/>
</dbReference>
<gene>
    <name evidence="4" type="ORF">SAMN05661099_0066</name>
</gene>
<dbReference type="PANTHER" id="PTHR10302">
    <property type="entry name" value="SINGLE-STRANDED DNA-BINDING PROTEIN"/>
    <property type="match status" value="1"/>
</dbReference>
<keyword evidence="1 2" id="KW-0238">DNA-binding</keyword>